<reference evidence="2 3" key="1">
    <citation type="journal article" date="2011" name="J. Gen. Appl. Microbiol.">
        <title>Draft genome sequencing of the enigmatic yeast Saitoella complicata.</title>
        <authorList>
            <person name="Nishida H."/>
            <person name="Hamamoto M."/>
            <person name="Sugiyama J."/>
        </authorList>
    </citation>
    <scope>NUCLEOTIDE SEQUENCE [LARGE SCALE GENOMIC DNA]</scope>
    <source>
        <strain evidence="2 3">NRRL Y-17804</strain>
    </source>
</reference>
<accession>A0A0E9NIJ2</accession>
<gene>
    <name evidence="2" type="ORF">G7K_3640-t1</name>
</gene>
<organism evidence="2 3">
    <name type="scientific">Saitoella complicata (strain BCRC 22490 / CBS 7301 / JCM 7358 / NBRC 10748 / NRRL Y-17804)</name>
    <dbReference type="NCBI Taxonomy" id="698492"/>
    <lineage>
        <taxon>Eukaryota</taxon>
        <taxon>Fungi</taxon>
        <taxon>Dikarya</taxon>
        <taxon>Ascomycota</taxon>
        <taxon>Taphrinomycotina</taxon>
        <taxon>Taphrinomycotina incertae sedis</taxon>
        <taxon>Saitoella</taxon>
    </lineage>
</organism>
<feature type="compositionally biased region" description="Gly residues" evidence="1">
    <location>
        <begin position="105"/>
        <end position="115"/>
    </location>
</feature>
<dbReference type="EMBL" id="BACD03000023">
    <property type="protein sequence ID" value="GAO49491.1"/>
    <property type="molecule type" value="Genomic_DNA"/>
</dbReference>
<reference evidence="2 3" key="3">
    <citation type="journal article" date="2015" name="Genome Announc.">
        <title>Draft Genome Sequence of the Archiascomycetous Yeast Saitoella complicata.</title>
        <authorList>
            <person name="Yamauchi K."/>
            <person name="Kondo S."/>
            <person name="Hamamoto M."/>
            <person name="Takahashi Y."/>
            <person name="Ogura Y."/>
            <person name="Hayashi T."/>
            <person name="Nishida H."/>
        </authorList>
    </citation>
    <scope>NUCLEOTIDE SEQUENCE [LARGE SCALE GENOMIC DNA]</scope>
    <source>
        <strain evidence="2 3">NRRL Y-17804</strain>
    </source>
</reference>
<name>A0A0E9NIJ2_SAICN</name>
<dbReference type="PANTHER" id="PTHR39615">
    <property type="entry name" value="YALI0E17897P"/>
    <property type="match status" value="1"/>
</dbReference>
<dbReference type="AlphaFoldDB" id="A0A0E9NIJ2"/>
<feature type="compositionally biased region" description="Polar residues" evidence="1">
    <location>
        <begin position="92"/>
        <end position="101"/>
    </location>
</feature>
<evidence type="ECO:0000256" key="1">
    <source>
        <dbReference type="SAM" id="MobiDB-lite"/>
    </source>
</evidence>
<sequence>MHKFNANSAAFTSTGGYFSSPPSTSSSLRSPTTPPLSARERYEAARSFDELDDLEFCPCLTNDEVMSITSSVYSSSSSTGSTSPGGSPPQSQAYTTTSVFSNVGNGNGWNGRGGQRVGAARGVAIVDPITGMRVATPPRNQYARRSYW</sequence>
<proteinExistence type="predicted"/>
<feature type="compositionally biased region" description="Low complexity" evidence="1">
    <location>
        <begin position="12"/>
        <end position="37"/>
    </location>
</feature>
<feature type="compositionally biased region" description="Polar residues" evidence="1">
    <location>
        <begin position="1"/>
        <end position="11"/>
    </location>
</feature>
<protein>
    <submittedName>
        <fullName evidence="2">Uncharacterized protein</fullName>
    </submittedName>
</protein>
<evidence type="ECO:0000313" key="3">
    <source>
        <dbReference type="Proteomes" id="UP000033140"/>
    </source>
</evidence>
<feature type="region of interest" description="Disordered" evidence="1">
    <location>
        <begin position="70"/>
        <end position="115"/>
    </location>
</feature>
<dbReference type="InterPro" id="IPR027915">
    <property type="entry name" value="DUF4452"/>
</dbReference>
<reference evidence="2 3" key="2">
    <citation type="journal article" date="2014" name="J. Gen. Appl. Microbiol.">
        <title>The early diverging ascomycetous budding yeast Saitoella complicata has three histone deacetylases belonging to the Clr6, Hos2, and Rpd3 lineages.</title>
        <authorList>
            <person name="Nishida H."/>
            <person name="Matsumoto T."/>
            <person name="Kondo S."/>
            <person name="Hamamoto M."/>
            <person name="Yoshikawa H."/>
        </authorList>
    </citation>
    <scope>NUCLEOTIDE SEQUENCE [LARGE SCALE GENOMIC DNA]</scope>
    <source>
        <strain evidence="2 3">NRRL Y-17804</strain>
    </source>
</reference>
<feature type="region of interest" description="Disordered" evidence="1">
    <location>
        <begin position="1"/>
        <end position="41"/>
    </location>
</feature>
<dbReference type="PANTHER" id="PTHR39615:SF1">
    <property type="entry name" value="YALI0E17897P"/>
    <property type="match status" value="1"/>
</dbReference>
<feature type="compositionally biased region" description="Low complexity" evidence="1">
    <location>
        <begin position="70"/>
        <end position="91"/>
    </location>
</feature>
<dbReference type="Proteomes" id="UP000033140">
    <property type="component" value="Unassembled WGS sequence"/>
</dbReference>
<dbReference type="Pfam" id="PF14618">
    <property type="entry name" value="DUF4452"/>
    <property type="match status" value="1"/>
</dbReference>
<comment type="caution">
    <text evidence="2">The sequence shown here is derived from an EMBL/GenBank/DDBJ whole genome shotgun (WGS) entry which is preliminary data.</text>
</comment>
<keyword evidence="3" id="KW-1185">Reference proteome</keyword>
<evidence type="ECO:0000313" key="2">
    <source>
        <dbReference type="EMBL" id="GAO49491.1"/>
    </source>
</evidence>